<dbReference type="Proteomes" id="UP001556367">
    <property type="component" value="Unassembled WGS sequence"/>
</dbReference>
<name>A0ABR3K036_9AGAR</name>
<evidence type="ECO:0000313" key="2">
    <source>
        <dbReference type="EMBL" id="KAL0961549.1"/>
    </source>
</evidence>
<feature type="region of interest" description="Disordered" evidence="1">
    <location>
        <begin position="1"/>
        <end position="22"/>
    </location>
</feature>
<comment type="caution">
    <text evidence="2">The sequence shown here is derived from an EMBL/GenBank/DDBJ whole genome shotgun (WGS) entry which is preliminary data.</text>
</comment>
<evidence type="ECO:0000256" key="1">
    <source>
        <dbReference type="SAM" id="MobiDB-lite"/>
    </source>
</evidence>
<proteinExistence type="predicted"/>
<sequence length="204" mass="20663">MLSVETEDVLGAPEVAGAPGAEADNTSASAALLEILTPDATAVLGSISEAIADVVVDTRAASKAVTVGDMVAEAVEEFAMEVKLELPELVDDMEEAVADTRGTVAAPHVLVFPEPEGADVGFTISGEALEAIALDEITPELGDEVGDATALGILAPAPPAVEVELDISKEGAGTEASKVGFKVRAICVEVPFSGDFEPTKSSSS</sequence>
<reference evidence="3" key="1">
    <citation type="submission" date="2024-06" db="EMBL/GenBank/DDBJ databases">
        <title>Multi-omics analyses provide insights into the biosynthesis of the anticancer antibiotic pleurotin in Hohenbuehelia grisea.</title>
        <authorList>
            <person name="Weaver J.A."/>
            <person name="Alberti F."/>
        </authorList>
    </citation>
    <scope>NUCLEOTIDE SEQUENCE [LARGE SCALE GENOMIC DNA]</scope>
    <source>
        <strain evidence="3">T-177</strain>
    </source>
</reference>
<dbReference type="EMBL" id="JASNQZ010000001">
    <property type="protein sequence ID" value="KAL0961549.1"/>
    <property type="molecule type" value="Genomic_DNA"/>
</dbReference>
<keyword evidence="3" id="KW-1185">Reference proteome</keyword>
<feature type="compositionally biased region" description="Low complexity" evidence="1">
    <location>
        <begin position="11"/>
        <end position="22"/>
    </location>
</feature>
<organism evidence="2 3">
    <name type="scientific">Hohenbuehelia grisea</name>
    <dbReference type="NCBI Taxonomy" id="104357"/>
    <lineage>
        <taxon>Eukaryota</taxon>
        <taxon>Fungi</taxon>
        <taxon>Dikarya</taxon>
        <taxon>Basidiomycota</taxon>
        <taxon>Agaricomycotina</taxon>
        <taxon>Agaricomycetes</taxon>
        <taxon>Agaricomycetidae</taxon>
        <taxon>Agaricales</taxon>
        <taxon>Pleurotineae</taxon>
        <taxon>Pleurotaceae</taxon>
        <taxon>Hohenbuehelia</taxon>
    </lineage>
</organism>
<protein>
    <submittedName>
        <fullName evidence="2">Uncharacterized protein</fullName>
    </submittedName>
</protein>
<evidence type="ECO:0000313" key="3">
    <source>
        <dbReference type="Proteomes" id="UP001556367"/>
    </source>
</evidence>
<accession>A0ABR3K036</accession>
<gene>
    <name evidence="2" type="ORF">HGRIS_006488</name>
</gene>